<dbReference type="Pfam" id="PF00419">
    <property type="entry name" value="Fimbrial"/>
    <property type="match status" value="1"/>
</dbReference>
<dbReference type="SUPFAM" id="SSF49401">
    <property type="entry name" value="Bacterial adhesins"/>
    <property type="match status" value="1"/>
</dbReference>
<dbReference type="PATRIC" id="fig|1141662.3.peg.1844"/>
<comment type="caution">
    <text evidence="3">The sequence shown here is derived from an EMBL/GenBank/DDBJ whole genome shotgun (WGS) entry which is preliminary data.</text>
</comment>
<dbReference type="AlphaFoldDB" id="K8WN38"/>
<dbReference type="InterPro" id="IPR036937">
    <property type="entry name" value="Adhesion_dom_fimbrial_sf"/>
</dbReference>
<evidence type="ECO:0000259" key="2">
    <source>
        <dbReference type="Pfam" id="PF00419"/>
    </source>
</evidence>
<sequence>MASFNKSETLSIFLMMGSLLASMSALAAPASVEFTANIAYEGACDIDVNPVVFNNGEPILPSQIEAKDPVTKQPFDLTLSGCKGVGLTPKITVLGSSNTDLGEALFLDAVDSTAVGYGILLETNGNTTFQENLNLAANKDIIAVEDWDKYTKLDSINGKLPMMATLTCGDCSVEERIGGELKANVTFNFKYE</sequence>
<keyword evidence="4" id="KW-1185">Reference proteome</keyword>
<feature type="signal peptide" evidence="1">
    <location>
        <begin position="1"/>
        <end position="27"/>
    </location>
</feature>
<evidence type="ECO:0000313" key="3">
    <source>
        <dbReference type="EMBL" id="EKT62038.1"/>
    </source>
</evidence>
<evidence type="ECO:0000313" key="4">
    <source>
        <dbReference type="Proteomes" id="UP000009336"/>
    </source>
</evidence>
<evidence type="ECO:0000256" key="1">
    <source>
        <dbReference type="SAM" id="SignalP"/>
    </source>
</evidence>
<dbReference type="HOGENOM" id="CLU_120460_0_0_6"/>
<dbReference type="OrthoDB" id="6466912at2"/>
<keyword evidence="1" id="KW-0732">Signal</keyword>
<dbReference type="Gene3D" id="2.60.40.1090">
    <property type="entry name" value="Fimbrial-type adhesion domain"/>
    <property type="match status" value="1"/>
</dbReference>
<dbReference type="GO" id="GO:0007155">
    <property type="term" value="P:cell adhesion"/>
    <property type="evidence" value="ECO:0007669"/>
    <property type="project" value="InterPro"/>
</dbReference>
<organism evidence="3 4">
    <name type="scientific">Providencia burhodogranariea DSM 19968</name>
    <dbReference type="NCBI Taxonomy" id="1141662"/>
    <lineage>
        <taxon>Bacteria</taxon>
        <taxon>Pseudomonadati</taxon>
        <taxon>Pseudomonadota</taxon>
        <taxon>Gammaproteobacteria</taxon>
        <taxon>Enterobacterales</taxon>
        <taxon>Morganellaceae</taxon>
        <taxon>Providencia</taxon>
    </lineage>
</organism>
<proteinExistence type="predicted"/>
<dbReference type="GO" id="GO:0009289">
    <property type="term" value="C:pilus"/>
    <property type="evidence" value="ECO:0007669"/>
    <property type="project" value="InterPro"/>
</dbReference>
<dbReference type="STRING" id="1141662.OOA_09106"/>
<dbReference type="InterPro" id="IPR000259">
    <property type="entry name" value="Adhesion_dom_fimbrial"/>
</dbReference>
<reference evidence="3 4" key="1">
    <citation type="journal article" date="2012" name="BMC Genomics">
        <title>Comparative genomics of bacteria in the genus Providencia isolated from wild Drosophila melanogaster.</title>
        <authorList>
            <person name="Galac M.R."/>
            <person name="Lazzaro B.P."/>
        </authorList>
    </citation>
    <scope>NUCLEOTIDE SEQUENCE [LARGE SCALE GENOMIC DNA]</scope>
    <source>
        <strain evidence="3 4">DSM 19968</strain>
    </source>
</reference>
<dbReference type="eggNOG" id="COG3539">
    <property type="taxonomic scope" value="Bacteria"/>
</dbReference>
<feature type="chain" id="PRO_5003921792" evidence="1">
    <location>
        <begin position="28"/>
        <end position="192"/>
    </location>
</feature>
<feature type="domain" description="Fimbrial-type adhesion" evidence="2">
    <location>
        <begin position="34"/>
        <end position="191"/>
    </location>
</feature>
<name>K8WN38_9GAMM</name>
<dbReference type="InterPro" id="IPR008966">
    <property type="entry name" value="Adhesion_dom_sf"/>
</dbReference>
<gene>
    <name evidence="3" type="ORF">OOA_09106</name>
</gene>
<dbReference type="RefSeq" id="WP_008911837.1">
    <property type="nucleotide sequence ID" value="NZ_KB233222.1"/>
</dbReference>
<protein>
    <submittedName>
        <fullName evidence="3">Putative fimbrial-like protein</fullName>
    </submittedName>
</protein>
<accession>K8WN38</accession>
<dbReference type="EMBL" id="AKKL01000022">
    <property type="protein sequence ID" value="EKT62038.1"/>
    <property type="molecule type" value="Genomic_DNA"/>
</dbReference>
<dbReference type="Proteomes" id="UP000009336">
    <property type="component" value="Unassembled WGS sequence"/>
</dbReference>